<dbReference type="EMBL" id="FWYD01000019">
    <property type="protein sequence ID" value="SMD02041.1"/>
    <property type="molecule type" value="Genomic_DNA"/>
</dbReference>
<evidence type="ECO:0000256" key="1">
    <source>
        <dbReference type="ARBA" id="ARBA00004167"/>
    </source>
</evidence>
<dbReference type="AlphaFoldDB" id="A0A1W2DX24"/>
<dbReference type="OrthoDB" id="7366154at2"/>
<keyword evidence="8" id="KW-1185">Reference proteome</keyword>
<accession>A0A1W2DX24</accession>
<keyword evidence="4 5" id="KW-0472">Membrane</keyword>
<name>A0A1W2DX24_9RHOB</name>
<evidence type="ECO:0000313" key="8">
    <source>
        <dbReference type="Proteomes" id="UP000192330"/>
    </source>
</evidence>
<protein>
    <submittedName>
        <fullName evidence="7">Type IV secretion system protein VirB8</fullName>
    </submittedName>
</protein>
<dbReference type="GO" id="GO:0016020">
    <property type="term" value="C:membrane"/>
    <property type="evidence" value="ECO:0007669"/>
    <property type="project" value="UniProtKB-SubCell"/>
</dbReference>
<dbReference type="InterPro" id="IPR007430">
    <property type="entry name" value="VirB8"/>
</dbReference>
<feature type="transmembrane region" description="Helical" evidence="5">
    <location>
        <begin position="24"/>
        <end position="46"/>
    </location>
</feature>
<keyword evidence="2 5" id="KW-0812">Transmembrane</keyword>
<dbReference type="Proteomes" id="UP000192330">
    <property type="component" value="Unassembled WGS sequence"/>
</dbReference>
<dbReference type="Gene3D" id="3.10.450.230">
    <property type="entry name" value="VirB8 protein"/>
    <property type="match status" value="1"/>
</dbReference>
<dbReference type="STRING" id="1387277.SAMN06295998_11914"/>
<dbReference type="SUPFAM" id="SSF54427">
    <property type="entry name" value="NTF2-like"/>
    <property type="match status" value="1"/>
</dbReference>
<evidence type="ECO:0000256" key="5">
    <source>
        <dbReference type="SAM" id="Phobius"/>
    </source>
</evidence>
<comment type="subcellular location">
    <subcellularLocation>
        <location evidence="1">Membrane</location>
        <topology evidence="1">Single-pass membrane protein</topology>
    </subcellularLocation>
</comment>
<keyword evidence="3 5" id="KW-1133">Transmembrane helix</keyword>
<evidence type="ECO:0000256" key="4">
    <source>
        <dbReference type="ARBA" id="ARBA00023136"/>
    </source>
</evidence>
<sequence>MDSHETVEDEVIFGALRRERQWKIAAASMALMAACSMAVAGAVTLYHQPSPPVLVPYDPATGVAIPNASVKAVTLTEKRAVVEAAIYRYVKDRETYNQIDNDVRINRALKQSSNRALASLNRSWDSRGESYIPARYGDRAEIEVNILSISQITNDRAQVRLVKRLINQSGMSEGAFTVVLGYAFRPEQEKSLEDLWDNPFGFTVTDYTVTADKRDF</sequence>
<reference evidence="7 8" key="1">
    <citation type="submission" date="2017-04" db="EMBL/GenBank/DDBJ databases">
        <authorList>
            <person name="Afonso C.L."/>
            <person name="Miller P.J."/>
            <person name="Scott M.A."/>
            <person name="Spackman E."/>
            <person name="Goraichik I."/>
            <person name="Dimitrov K.M."/>
            <person name="Suarez D.L."/>
            <person name="Swayne D.E."/>
        </authorList>
    </citation>
    <scope>NUCLEOTIDE SEQUENCE [LARGE SCALE GENOMIC DNA]</scope>
    <source>
        <strain evidence="7 8">CGMCC 1.12644</strain>
    </source>
</reference>
<gene>
    <name evidence="7" type="ORF">SAMN06295998_11914</name>
</gene>
<dbReference type="InterPro" id="IPR032710">
    <property type="entry name" value="NTF2-like_dom_sf"/>
</dbReference>
<evidence type="ECO:0000259" key="6">
    <source>
        <dbReference type="Pfam" id="PF04335"/>
    </source>
</evidence>
<dbReference type="RefSeq" id="WP_084354073.1">
    <property type="nucleotide sequence ID" value="NZ_FWYD01000019.1"/>
</dbReference>
<evidence type="ECO:0000313" key="7">
    <source>
        <dbReference type="EMBL" id="SMD02041.1"/>
    </source>
</evidence>
<organism evidence="7 8">
    <name type="scientific">Primorskyibacter flagellatus</name>
    <dbReference type="NCBI Taxonomy" id="1387277"/>
    <lineage>
        <taxon>Bacteria</taxon>
        <taxon>Pseudomonadati</taxon>
        <taxon>Pseudomonadota</taxon>
        <taxon>Alphaproteobacteria</taxon>
        <taxon>Rhodobacterales</taxon>
        <taxon>Roseobacteraceae</taxon>
        <taxon>Primorskyibacter</taxon>
    </lineage>
</organism>
<dbReference type="Pfam" id="PF04335">
    <property type="entry name" value="VirB8"/>
    <property type="match status" value="1"/>
</dbReference>
<evidence type="ECO:0000256" key="2">
    <source>
        <dbReference type="ARBA" id="ARBA00022692"/>
    </source>
</evidence>
<proteinExistence type="predicted"/>
<evidence type="ECO:0000256" key="3">
    <source>
        <dbReference type="ARBA" id="ARBA00022989"/>
    </source>
</evidence>
<dbReference type="CDD" id="cd16424">
    <property type="entry name" value="VirB8"/>
    <property type="match status" value="1"/>
</dbReference>
<feature type="domain" description="Bacterial virulence protein VirB8" evidence="6">
    <location>
        <begin position="5"/>
        <end position="211"/>
    </location>
</feature>